<sequence>MSQNILNTGKLVHNMALQQIQAIPEELFDIQPPQFNNTIRWHVGHVISSLNYFLSLAVPFNFEIPESYGGLFGTGTRPSEWTTTPPTKEELVKYFSGQLESLAGISPSALEQSLKAPIDLGKMHFETAGELVNFALIHEAMHIGNISSMLKVIQHNQA</sequence>
<dbReference type="Pfam" id="PF12867">
    <property type="entry name" value="DinB_2"/>
    <property type="match status" value="1"/>
</dbReference>
<feature type="domain" description="DinB-like" evidence="1">
    <location>
        <begin position="15"/>
        <end position="144"/>
    </location>
</feature>
<name>A0A1X7GIR4_9BACL</name>
<dbReference type="InterPro" id="IPR034660">
    <property type="entry name" value="DinB/YfiT-like"/>
</dbReference>
<dbReference type="STRING" id="1313296.SAMN05661091_0598"/>
<reference evidence="2 3" key="1">
    <citation type="submission" date="2017-04" db="EMBL/GenBank/DDBJ databases">
        <authorList>
            <person name="Afonso C.L."/>
            <person name="Miller P.J."/>
            <person name="Scott M.A."/>
            <person name="Spackman E."/>
            <person name="Goraichik I."/>
            <person name="Dimitrov K.M."/>
            <person name="Suarez D.L."/>
            <person name="Swayne D.E."/>
        </authorList>
    </citation>
    <scope>NUCLEOTIDE SEQUENCE [LARGE SCALE GENOMIC DNA]</scope>
    <source>
        <strain evidence="2 3">N3/975</strain>
    </source>
</reference>
<dbReference type="SUPFAM" id="SSF109854">
    <property type="entry name" value="DinB/YfiT-like putative metalloenzymes"/>
    <property type="match status" value="1"/>
</dbReference>
<dbReference type="RefSeq" id="WP_208917691.1">
    <property type="nucleotide sequence ID" value="NZ_LT840184.1"/>
</dbReference>
<dbReference type="InterPro" id="IPR024775">
    <property type="entry name" value="DinB-like"/>
</dbReference>
<evidence type="ECO:0000259" key="1">
    <source>
        <dbReference type="Pfam" id="PF12867"/>
    </source>
</evidence>
<dbReference type="EMBL" id="LT840184">
    <property type="protein sequence ID" value="SMF69685.1"/>
    <property type="molecule type" value="Genomic_DNA"/>
</dbReference>
<gene>
    <name evidence="2" type="ORF">SAMN05661091_0598</name>
</gene>
<evidence type="ECO:0000313" key="2">
    <source>
        <dbReference type="EMBL" id="SMF69685.1"/>
    </source>
</evidence>
<dbReference type="Gene3D" id="1.20.120.450">
    <property type="entry name" value="dinb family like domain"/>
    <property type="match status" value="1"/>
</dbReference>
<proteinExistence type="predicted"/>
<dbReference type="Proteomes" id="UP000192940">
    <property type="component" value="Chromosome I"/>
</dbReference>
<organism evidence="2 3">
    <name type="scientific">Paenibacillus uliginis N3/975</name>
    <dbReference type="NCBI Taxonomy" id="1313296"/>
    <lineage>
        <taxon>Bacteria</taxon>
        <taxon>Bacillati</taxon>
        <taxon>Bacillota</taxon>
        <taxon>Bacilli</taxon>
        <taxon>Bacillales</taxon>
        <taxon>Paenibacillaceae</taxon>
        <taxon>Paenibacillus</taxon>
    </lineage>
</organism>
<evidence type="ECO:0000313" key="3">
    <source>
        <dbReference type="Proteomes" id="UP000192940"/>
    </source>
</evidence>
<dbReference type="AlphaFoldDB" id="A0A1X7GIR4"/>
<keyword evidence="3" id="KW-1185">Reference proteome</keyword>
<accession>A0A1X7GIR4</accession>
<protein>
    <submittedName>
        <fullName evidence="2">DinB superfamily protein</fullName>
    </submittedName>
</protein>